<organism evidence="2 3">
    <name type="scientific">Candidatus Woesebacteria bacterium GW2011_GWA1_40_43</name>
    <dbReference type="NCBI Taxonomy" id="1618553"/>
    <lineage>
        <taxon>Bacteria</taxon>
        <taxon>Candidatus Woeseibacteriota</taxon>
    </lineage>
</organism>
<evidence type="ECO:0000313" key="3">
    <source>
        <dbReference type="Proteomes" id="UP000034293"/>
    </source>
</evidence>
<evidence type="ECO:0000256" key="1">
    <source>
        <dbReference type="SAM" id="Phobius"/>
    </source>
</evidence>
<dbReference type="AlphaFoldDB" id="A0A0G0VL01"/>
<sequence length="97" mass="10485">MATDEDWDSFEKFKKYYVGIAFGMGSGFMLGLSRTTNEPSQYIMVSVIAGLLGVGTSPFYTSGKLVDKVKKAFVGTVIGFIVGLILAFVLLQNISSN</sequence>
<keyword evidence="1" id="KW-0812">Transmembrane</keyword>
<protein>
    <submittedName>
        <fullName evidence="2">Uncharacterized protein</fullName>
    </submittedName>
</protein>
<feature type="transmembrane region" description="Helical" evidence="1">
    <location>
        <begin position="72"/>
        <end position="91"/>
    </location>
</feature>
<keyword evidence="1" id="KW-1133">Transmembrane helix</keyword>
<keyword evidence="1" id="KW-0472">Membrane</keyword>
<gene>
    <name evidence="2" type="ORF">UU02_C0024G0005</name>
</gene>
<feature type="transmembrane region" description="Helical" evidence="1">
    <location>
        <begin position="16"/>
        <end position="33"/>
    </location>
</feature>
<dbReference type="Proteomes" id="UP000034293">
    <property type="component" value="Unassembled WGS sequence"/>
</dbReference>
<name>A0A0G0VL01_9BACT</name>
<feature type="transmembrane region" description="Helical" evidence="1">
    <location>
        <begin position="42"/>
        <end position="60"/>
    </location>
</feature>
<dbReference type="EMBL" id="LBZA01000024">
    <property type="protein sequence ID" value="KKR63462.1"/>
    <property type="molecule type" value="Genomic_DNA"/>
</dbReference>
<evidence type="ECO:0000313" key="2">
    <source>
        <dbReference type="EMBL" id="KKR63462.1"/>
    </source>
</evidence>
<comment type="caution">
    <text evidence="2">The sequence shown here is derived from an EMBL/GenBank/DDBJ whole genome shotgun (WGS) entry which is preliminary data.</text>
</comment>
<accession>A0A0G0VL01</accession>
<proteinExistence type="predicted"/>
<reference evidence="2 3" key="1">
    <citation type="journal article" date="2015" name="Nature">
        <title>rRNA introns, odd ribosomes, and small enigmatic genomes across a large radiation of phyla.</title>
        <authorList>
            <person name="Brown C.T."/>
            <person name="Hug L.A."/>
            <person name="Thomas B.C."/>
            <person name="Sharon I."/>
            <person name="Castelle C.J."/>
            <person name="Singh A."/>
            <person name="Wilkins M.J."/>
            <person name="Williams K.H."/>
            <person name="Banfield J.F."/>
        </authorList>
    </citation>
    <scope>NUCLEOTIDE SEQUENCE [LARGE SCALE GENOMIC DNA]</scope>
</reference>